<dbReference type="SUPFAM" id="SSF51905">
    <property type="entry name" value="FAD/NAD(P)-binding domain"/>
    <property type="match status" value="1"/>
</dbReference>
<comment type="caution">
    <text evidence="2">The sequence shown here is derived from an EMBL/GenBank/DDBJ whole genome shotgun (WGS) entry which is preliminary data.</text>
</comment>
<evidence type="ECO:0000313" key="2">
    <source>
        <dbReference type="EMBL" id="TKV73642.1"/>
    </source>
</evidence>
<dbReference type="InterPro" id="IPR036188">
    <property type="entry name" value="FAD/NAD-bd_sf"/>
</dbReference>
<dbReference type="InterPro" id="IPR023375">
    <property type="entry name" value="ADC_dom_sf"/>
</dbReference>
<name>A0A4U6RKC9_BRAEL</name>
<dbReference type="GO" id="GO:0016491">
    <property type="term" value="F:oxidoreductase activity"/>
    <property type="evidence" value="ECO:0007669"/>
    <property type="project" value="TreeGrafter"/>
</dbReference>
<protein>
    <recommendedName>
        <fullName evidence="4">Amine oxidase domain-containing protein</fullName>
    </recommendedName>
</protein>
<gene>
    <name evidence="2" type="ORF">FDV58_36080</name>
</gene>
<feature type="compositionally biased region" description="Low complexity" evidence="1">
    <location>
        <begin position="780"/>
        <end position="789"/>
    </location>
</feature>
<dbReference type="Proteomes" id="UP000305095">
    <property type="component" value="Unassembled WGS sequence"/>
</dbReference>
<dbReference type="Pfam" id="PF13450">
    <property type="entry name" value="NAD_binding_8"/>
    <property type="match status" value="1"/>
</dbReference>
<proteinExistence type="predicted"/>
<evidence type="ECO:0008006" key="4">
    <source>
        <dbReference type="Google" id="ProtNLM"/>
    </source>
</evidence>
<dbReference type="PANTHER" id="PTHR42923">
    <property type="entry name" value="PROTOPORPHYRINOGEN OXIDASE"/>
    <property type="match status" value="1"/>
</dbReference>
<reference evidence="2 3" key="1">
    <citation type="submission" date="2019-05" db="EMBL/GenBank/DDBJ databases">
        <title>Draft Genome of Bradyrhizobium elkanii strain SEMIA 938, Used in Commercial Inoculants for Lupinus spp. in Brazil.</title>
        <authorList>
            <person name="Hungria M."/>
            <person name="Delamuta J.R.M."/>
            <person name="Ribeiro R.A."/>
            <person name="Nogueira M.A."/>
        </authorList>
    </citation>
    <scope>NUCLEOTIDE SEQUENCE [LARGE SCALE GENOMIC DNA]</scope>
    <source>
        <strain evidence="2 3">Semia 938</strain>
    </source>
</reference>
<accession>A0A4U6RKC9</accession>
<dbReference type="Gene3D" id="3.50.50.60">
    <property type="entry name" value="FAD/NAD(P)-binding domain"/>
    <property type="match status" value="1"/>
</dbReference>
<evidence type="ECO:0000256" key="1">
    <source>
        <dbReference type="SAM" id="MobiDB-lite"/>
    </source>
</evidence>
<dbReference type="PANTHER" id="PTHR42923:SF46">
    <property type="entry name" value="AMINE OXIDASE"/>
    <property type="match status" value="1"/>
</dbReference>
<dbReference type="SUPFAM" id="SSF160104">
    <property type="entry name" value="Acetoacetate decarboxylase-like"/>
    <property type="match status" value="1"/>
</dbReference>
<evidence type="ECO:0000313" key="3">
    <source>
        <dbReference type="Proteomes" id="UP000305095"/>
    </source>
</evidence>
<feature type="region of interest" description="Disordered" evidence="1">
    <location>
        <begin position="773"/>
        <end position="792"/>
    </location>
</feature>
<dbReference type="InterPro" id="IPR050464">
    <property type="entry name" value="Zeta_carotene_desat/Oxidored"/>
</dbReference>
<sequence>MRIGCMARRKIAILGGGVAALSAAFELTEQDPLHQLFDITVYTIGWRLGGKGAVGRDKEKGYRAEEHGLHVWTGFYDNAFELVDRLYAAMDDLDLSPPFGSRENAFEGLDRSVLMEPFNSGWASWTIDIPSHEGIPGTPRPAFSLVDFLRSLLECSVQQSQSIAGFTDQWPEGTQHSAVAAGATDGPFRTARAKVDILPQDPRAVSPRDAAELQTILRHARIQLCGKPASAAKSRDPREIVAEVALTIAIGMLSDGVLWQGFDCIDHHEWTGWMRSNGCSDSALDSAIVRGCYDYVFGFFGSHTDERGNVIPCRNVAAGTGTRILLKLLFTYRGSFFYLLKATMGELLFAPLYQVLTKRHVKFEFFTKVEHIGLSQDKASIEFIDTTVQATTHSGNSYDPLIWIGADGTIPSWPSHPDYCQLVQGQDLRDQRIDLESAWTKWPGVGPPRKLLRGRDFDDVVLGIGIGAFGTICKDLICHTPGWREMVDAIKTTATVAFQAWTIVGMRELGCNQDRTALSGFVLPLDTWADLSLMLPLEKWPKPPPKGLAYFVGSLVDDPADRPPPFCEHSYPARMLARQRRRMLHWVENNLRFLWPGIEGPGHAIRWERFFDYRAHCPPTRRRFFAQYPRVNINPSDRYVLSVPGSVFKRMEAGNSGVDNLFLAGDWVRTGINAGCIEASVMAGRSAAAAIAGVHIAMPNANDFDDVSLPTALLPALDLLRKLATNAVAGTGEIEAFCVVQQRSRCELEKMLPDGLTLLEPPAPHSTIKTAHYGASSDAESNTETTPENIPEPPHHVVLIFARQRNVRPGPLPFGGAHYLEIAQLIPDVIHKNAPSLQNVLFSYMPHLFVSSLAATLIGQNLYGFNKQVARIQDDNDSFSMRSSSGTIRTWFERDGVPGGIDSYLVIKQIRDKLDQPLVGVQPDGNFIYSMLKYGLGGAVVQPIKGKIALSSPFSHKAEEIELAPISKPPQKDDSWGFRFIAPWTLSLPFNFPAGRPSSSARNLARATGEYSTALLGRILVRR</sequence>
<dbReference type="Gene3D" id="2.40.400.10">
    <property type="entry name" value="Acetoacetate decarboxylase-like"/>
    <property type="match status" value="1"/>
</dbReference>
<dbReference type="EMBL" id="SZZP01000033">
    <property type="protein sequence ID" value="TKV73642.1"/>
    <property type="molecule type" value="Genomic_DNA"/>
</dbReference>
<dbReference type="AlphaFoldDB" id="A0A4U6RKC9"/>
<organism evidence="2 3">
    <name type="scientific">Bradyrhizobium elkanii</name>
    <dbReference type="NCBI Taxonomy" id="29448"/>
    <lineage>
        <taxon>Bacteria</taxon>
        <taxon>Pseudomonadati</taxon>
        <taxon>Pseudomonadota</taxon>
        <taxon>Alphaproteobacteria</taxon>
        <taxon>Hyphomicrobiales</taxon>
        <taxon>Nitrobacteraceae</taxon>
        <taxon>Bradyrhizobium</taxon>
    </lineage>
</organism>